<feature type="transmembrane region" description="Helical" evidence="1">
    <location>
        <begin position="241"/>
        <end position="262"/>
    </location>
</feature>
<keyword evidence="1" id="KW-0472">Membrane</keyword>
<accession>A0A4R9LVU1</accession>
<proteinExistence type="predicted"/>
<feature type="transmembrane region" description="Helical" evidence="1">
    <location>
        <begin position="7"/>
        <end position="29"/>
    </location>
</feature>
<keyword evidence="1" id="KW-1133">Transmembrane helix</keyword>
<gene>
    <name evidence="2" type="ORF">EHS11_00620</name>
</gene>
<dbReference type="AlphaFoldDB" id="A0A4R9LVU1"/>
<feature type="transmembrane region" description="Helical" evidence="1">
    <location>
        <begin position="205"/>
        <end position="229"/>
    </location>
</feature>
<evidence type="ECO:0000256" key="1">
    <source>
        <dbReference type="SAM" id="Phobius"/>
    </source>
</evidence>
<evidence type="ECO:0000313" key="2">
    <source>
        <dbReference type="EMBL" id="TGN14720.1"/>
    </source>
</evidence>
<feature type="transmembrane region" description="Helical" evidence="1">
    <location>
        <begin position="268"/>
        <end position="289"/>
    </location>
</feature>
<organism evidence="2 3">
    <name type="scientific">Leptospira ilyithenensis</name>
    <dbReference type="NCBI Taxonomy" id="2484901"/>
    <lineage>
        <taxon>Bacteria</taxon>
        <taxon>Pseudomonadati</taxon>
        <taxon>Spirochaetota</taxon>
        <taxon>Spirochaetia</taxon>
        <taxon>Leptospirales</taxon>
        <taxon>Leptospiraceae</taxon>
        <taxon>Leptospira</taxon>
    </lineage>
</organism>
<protein>
    <recommendedName>
        <fullName evidence="4">Glycosyltransferase RgtA/B/C/D-like domain-containing protein</fullName>
    </recommendedName>
</protein>
<feature type="transmembrane region" description="Helical" evidence="1">
    <location>
        <begin position="77"/>
        <end position="100"/>
    </location>
</feature>
<feature type="transmembrane region" description="Helical" evidence="1">
    <location>
        <begin position="160"/>
        <end position="185"/>
    </location>
</feature>
<keyword evidence="1" id="KW-0812">Transmembrane</keyword>
<feature type="transmembrane region" description="Helical" evidence="1">
    <location>
        <begin position="107"/>
        <end position="124"/>
    </location>
</feature>
<evidence type="ECO:0008006" key="4">
    <source>
        <dbReference type="Google" id="ProtNLM"/>
    </source>
</evidence>
<dbReference type="OrthoDB" id="345548at2"/>
<dbReference type="Proteomes" id="UP000298264">
    <property type="component" value="Unassembled WGS sequence"/>
</dbReference>
<name>A0A4R9LVU1_9LEPT</name>
<reference evidence="2" key="1">
    <citation type="journal article" date="2019" name="PLoS Negl. Trop. Dis.">
        <title>Revisiting the worldwide diversity of Leptospira species in the environment.</title>
        <authorList>
            <person name="Vincent A.T."/>
            <person name="Schiettekatte O."/>
            <person name="Bourhy P."/>
            <person name="Veyrier F.J."/>
            <person name="Picardeau M."/>
        </authorList>
    </citation>
    <scope>NUCLEOTIDE SEQUENCE [LARGE SCALE GENOMIC DNA]</scope>
    <source>
        <strain evidence="2">201400974</strain>
    </source>
</reference>
<sequence>MREPKPFQLLPFLLSVLFLSIGFTIFSLFRPFPLEETDWEFLANLRALTEEGGFYSGQEPLPFLILVFWKKMTGLNYIPAFLSLASLFYSLFLHLFLLLLRRDAWNRNHYLFTFLAGFLPYSYGFPTAHFPETVCLVFILLVFLTFRFEKIFDLIVFPTLTLLAFLSSFTMFYLGFSFFVIFSTIRGAKKQAQRTSVFYKKRNVPFIFLLSYLGFFFISLFLISYFDFFGKGSISYLFSQWIGEIKQIILPMLVISAGYILLKTEKELNTYTASVITIILIGVSIFFIYRDLIKTEKEPWSLRISSLTKAYGQAAILKSDPLYLQKEFSYALYFTTETKTKFYKTKELSPKSFIYVTGIWPQDVLLIQKSLLGKRGGRLPGLVPLGDDAILIQKSLLDRIKPYGSLDFLSKKVNDHWETFPVISLYDSYLKSMQNRFGFLSFF</sequence>
<evidence type="ECO:0000313" key="3">
    <source>
        <dbReference type="Proteomes" id="UP000298264"/>
    </source>
</evidence>
<comment type="caution">
    <text evidence="2">The sequence shown here is derived from an EMBL/GenBank/DDBJ whole genome shotgun (WGS) entry which is preliminary data.</text>
</comment>
<dbReference type="EMBL" id="RQHV01000002">
    <property type="protein sequence ID" value="TGN14720.1"/>
    <property type="molecule type" value="Genomic_DNA"/>
</dbReference>
<keyword evidence="3" id="KW-1185">Reference proteome</keyword>